<dbReference type="CDD" id="cd23953">
    <property type="entry name" value="zuotin_NTD"/>
    <property type="match status" value="1"/>
</dbReference>
<evidence type="ECO:0000259" key="6">
    <source>
        <dbReference type="PROSITE" id="PS50090"/>
    </source>
</evidence>
<keyword evidence="8" id="KW-1185">Reference proteome</keyword>
<dbReference type="Proteomes" id="UP000807716">
    <property type="component" value="Unassembled WGS sequence"/>
</dbReference>
<gene>
    <name evidence="7" type="ORF">DFQ27_000821</name>
</gene>
<comment type="subcellular location">
    <subcellularLocation>
        <location evidence="1">Cytoplasm</location>
    </subcellularLocation>
</comment>
<dbReference type="CDD" id="cd00167">
    <property type="entry name" value="SANT"/>
    <property type="match status" value="1"/>
</dbReference>
<dbReference type="InterPro" id="IPR018253">
    <property type="entry name" value="DnaJ_domain_CS"/>
</dbReference>
<evidence type="ECO:0008006" key="9">
    <source>
        <dbReference type="Google" id="ProtNLM"/>
    </source>
</evidence>
<dbReference type="CDD" id="cd06257">
    <property type="entry name" value="DnaJ"/>
    <property type="match status" value="1"/>
</dbReference>
<dbReference type="Pfam" id="PF00249">
    <property type="entry name" value="Myb_DNA-binding"/>
    <property type="match status" value="1"/>
</dbReference>
<dbReference type="Gene3D" id="1.10.8.840">
    <property type="entry name" value="Ribosome-associated complex head domain"/>
    <property type="match status" value="1"/>
</dbReference>
<dbReference type="PANTHER" id="PTHR43999">
    <property type="entry name" value="DNAJ HOMOLOG SUBFAMILY C MEMBER 2"/>
    <property type="match status" value="1"/>
</dbReference>
<dbReference type="Pfam" id="PF00226">
    <property type="entry name" value="DnaJ"/>
    <property type="match status" value="1"/>
</dbReference>
<evidence type="ECO:0000256" key="2">
    <source>
        <dbReference type="ARBA" id="ARBA00022490"/>
    </source>
</evidence>
<dbReference type="InterPro" id="IPR036869">
    <property type="entry name" value="J_dom_sf"/>
</dbReference>
<dbReference type="InterPro" id="IPR054076">
    <property type="entry name" value="ZUO1-like_ZHD"/>
</dbReference>
<feature type="domain" description="Myb-like" evidence="6">
    <location>
        <begin position="523"/>
        <end position="575"/>
    </location>
</feature>
<accession>A0A9P6QCY8</accession>
<feature type="region of interest" description="Disordered" evidence="4">
    <location>
        <begin position="89"/>
        <end position="110"/>
    </location>
</feature>
<dbReference type="OrthoDB" id="1690618at2759"/>
<dbReference type="Gene3D" id="1.10.10.60">
    <property type="entry name" value="Homeodomain-like"/>
    <property type="match status" value="2"/>
</dbReference>
<dbReference type="Pfam" id="PF16717">
    <property type="entry name" value="RAC_head"/>
    <property type="match status" value="1"/>
</dbReference>
<evidence type="ECO:0000259" key="5">
    <source>
        <dbReference type="PROSITE" id="PS50076"/>
    </source>
</evidence>
<dbReference type="GO" id="GO:0043022">
    <property type="term" value="F:ribosome binding"/>
    <property type="evidence" value="ECO:0007669"/>
    <property type="project" value="InterPro"/>
</dbReference>
<feature type="compositionally biased region" description="Polar residues" evidence="4">
    <location>
        <begin position="1"/>
        <end position="14"/>
    </location>
</feature>
<evidence type="ECO:0000256" key="4">
    <source>
        <dbReference type="SAM" id="MobiDB-lite"/>
    </source>
</evidence>
<proteinExistence type="predicted"/>
<feature type="region of interest" description="Disordered" evidence="4">
    <location>
        <begin position="367"/>
        <end position="394"/>
    </location>
</feature>
<dbReference type="SMART" id="SM00717">
    <property type="entry name" value="SANT"/>
    <property type="match status" value="2"/>
</dbReference>
<evidence type="ECO:0000313" key="7">
    <source>
        <dbReference type="EMBL" id="KAG0265103.1"/>
    </source>
</evidence>
<dbReference type="EMBL" id="JAAAJB010000123">
    <property type="protein sequence ID" value="KAG0265103.1"/>
    <property type="molecule type" value="Genomic_DNA"/>
</dbReference>
<dbReference type="InterPro" id="IPR032003">
    <property type="entry name" value="RAC_head"/>
</dbReference>
<dbReference type="Pfam" id="PF21884">
    <property type="entry name" value="ZUO1-like_ZHD"/>
    <property type="match status" value="1"/>
</dbReference>
<keyword evidence="3" id="KW-0143">Chaperone</keyword>
<keyword evidence="2" id="KW-0963">Cytoplasm</keyword>
<dbReference type="Pfam" id="PF23082">
    <property type="entry name" value="Myb_DNA-binding_2"/>
    <property type="match status" value="1"/>
</dbReference>
<sequence length="774" mass="86806">MGNTTSQSEQTTTIDGLRLGPPPHSWDSNIEYKIHADITDPINQRIEPVGRSYLAHARRTLHKRTFSEDEAIFTAQQEEAARVAAQREDAASALDDSQFEIEPDHPSDLKRDARDWKAQDHYRILGLGKLRWRATRAMIKKAHRTKVLVHHPDKKSSENANAAESAAKKKQQQKKAKDEDDDNYFKCIQRAYEILMDPVKRRQYDSVDPIPEDAYSPLKDGADRPFIEAWAPVFEREARFSVRDPKTVPMIGTMASTREEVLAFYQFWFHFESWRSFEYLDKEEEDLSENRDEKRYMEKKNKAERAKRKREEAVRLQKLVDTAYNLDPRLVAFKEQDRLAKEAKKQEKQEVAKRARLEAEKEAALARERQEELEAEERAKREEERKEREAKKKVMRNKKKVIKAAIKDENYFLEDGKHMPVAKLDIYVSELDSMLDKLSLETLEELATKLQDKTSKLSRPAKKALLEDEARRLVRDSIADATSLSQFGVESVKPLVKPPSSSSSVPSSETGASSSSSSLPSYSTSKNRPEWSTDEIQLLIKAANKFPGGVQDRWDTIAGYIAYHTGLPQRSADEVIKKSQQVQNKAAQAATVRQLQFQRKAHIEIADAPSVRYDVLDDDDHDHDNDNGVQKNKKGGGAGGKSRANLAAKSDTTPPPPAAAAAASKTAKSPKTSNAPSSASLGAPTTTATTSTTSTTTTAGAAVVPPAASWTAGEQKQLEAALKAYPPSWQGEGDRWDKIAEAVQGRTKKECKLRVKFLQEQVKAQKAAAAANKA</sequence>
<dbReference type="InterPro" id="IPR042569">
    <property type="entry name" value="RAC_head_sf"/>
</dbReference>
<feature type="region of interest" description="Disordered" evidence="4">
    <location>
        <begin position="145"/>
        <end position="180"/>
    </location>
</feature>
<organism evidence="7 8">
    <name type="scientific">Actinomortierella ambigua</name>
    <dbReference type="NCBI Taxonomy" id="1343610"/>
    <lineage>
        <taxon>Eukaryota</taxon>
        <taxon>Fungi</taxon>
        <taxon>Fungi incertae sedis</taxon>
        <taxon>Mucoromycota</taxon>
        <taxon>Mortierellomycotina</taxon>
        <taxon>Mortierellomycetes</taxon>
        <taxon>Mortierellales</taxon>
        <taxon>Mortierellaceae</taxon>
        <taxon>Actinomortierella</taxon>
    </lineage>
</organism>
<dbReference type="SMART" id="SM00271">
    <property type="entry name" value="DnaJ"/>
    <property type="match status" value="1"/>
</dbReference>
<dbReference type="SUPFAM" id="SSF46565">
    <property type="entry name" value="Chaperone J-domain"/>
    <property type="match status" value="1"/>
</dbReference>
<dbReference type="PROSITE" id="PS50076">
    <property type="entry name" value="DNAJ_2"/>
    <property type="match status" value="1"/>
</dbReference>
<feature type="domain" description="Myb-like" evidence="6">
    <location>
        <begin position="709"/>
        <end position="754"/>
    </location>
</feature>
<protein>
    <recommendedName>
        <fullName evidence="9">DnaJ homolog subfamily C member 2</fullName>
    </recommendedName>
</protein>
<dbReference type="SUPFAM" id="SSF46689">
    <property type="entry name" value="Homeodomain-like"/>
    <property type="match status" value="2"/>
</dbReference>
<feature type="region of interest" description="Disordered" evidence="4">
    <location>
        <begin position="1"/>
        <end position="25"/>
    </location>
</feature>
<name>A0A9P6QCY8_9FUNG</name>
<dbReference type="InterPro" id="IPR058871">
    <property type="entry name" value="Zuotin_N"/>
</dbReference>
<dbReference type="PANTHER" id="PTHR43999:SF1">
    <property type="entry name" value="DNAJ HOMOLOG SUBFAMILY C MEMBER 2"/>
    <property type="match status" value="1"/>
</dbReference>
<dbReference type="GO" id="GO:0005829">
    <property type="term" value="C:cytosol"/>
    <property type="evidence" value="ECO:0007669"/>
    <property type="project" value="TreeGrafter"/>
</dbReference>
<dbReference type="InterPro" id="IPR009057">
    <property type="entry name" value="Homeodomain-like_sf"/>
</dbReference>
<dbReference type="InterPro" id="IPR001623">
    <property type="entry name" value="DnaJ_domain"/>
</dbReference>
<evidence type="ECO:0000256" key="1">
    <source>
        <dbReference type="ARBA" id="ARBA00004496"/>
    </source>
</evidence>
<dbReference type="GO" id="GO:0051083">
    <property type="term" value="P:'de novo' cotranslational protein folding"/>
    <property type="evidence" value="ECO:0007669"/>
    <property type="project" value="InterPro"/>
</dbReference>
<feature type="domain" description="J" evidence="5">
    <location>
        <begin position="120"/>
        <end position="208"/>
    </location>
</feature>
<evidence type="ECO:0000313" key="8">
    <source>
        <dbReference type="Proteomes" id="UP000807716"/>
    </source>
</evidence>
<evidence type="ECO:0000256" key="3">
    <source>
        <dbReference type="ARBA" id="ARBA00023186"/>
    </source>
</evidence>
<dbReference type="Pfam" id="PF26185">
    <property type="entry name" value="Zuotin_N"/>
    <property type="match status" value="1"/>
</dbReference>
<dbReference type="InterPro" id="IPR001005">
    <property type="entry name" value="SANT/Myb"/>
</dbReference>
<comment type="caution">
    <text evidence="7">The sequence shown here is derived from an EMBL/GenBank/DDBJ whole genome shotgun (WGS) entry which is preliminary data.</text>
</comment>
<feature type="compositionally biased region" description="Low complexity" evidence="4">
    <location>
        <begin position="493"/>
        <end position="525"/>
    </location>
</feature>
<dbReference type="Gene3D" id="1.10.287.110">
    <property type="entry name" value="DnaJ domain"/>
    <property type="match status" value="1"/>
</dbReference>
<dbReference type="PROSITE" id="PS00636">
    <property type="entry name" value="DNAJ_1"/>
    <property type="match status" value="1"/>
</dbReference>
<dbReference type="PROSITE" id="PS50090">
    <property type="entry name" value="MYB_LIKE"/>
    <property type="match status" value="2"/>
</dbReference>
<reference evidence="7" key="1">
    <citation type="journal article" date="2020" name="Fungal Divers.">
        <title>Resolving the Mortierellaceae phylogeny through synthesis of multi-gene phylogenetics and phylogenomics.</title>
        <authorList>
            <person name="Vandepol N."/>
            <person name="Liber J."/>
            <person name="Desiro A."/>
            <person name="Na H."/>
            <person name="Kennedy M."/>
            <person name="Barry K."/>
            <person name="Grigoriev I.V."/>
            <person name="Miller A.N."/>
            <person name="O'Donnell K."/>
            <person name="Stajich J.E."/>
            <person name="Bonito G."/>
        </authorList>
    </citation>
    <scope>NUCLEOTIDE SEQUENCE</scope>
    <source>
        <strain evidence="7">BC1065</strain>
    </source>
</reference>
<dbReference type="InterPro" id="IPR044634">
    <property type="entry name" value="Zuotin/DnaJC2"/>
</dbReference>
<feature type="compositionally biased region" description="Basic and acidic residues" evidence="4">
    <location>
        <begin position="367"/>
        <end position="392"/>
    </location>
</feature>
<feature type="region of interest" description="Disordered" evidence="4">
    <location>
        <begin position="493"/>
        <end position="528"/>
    </location>
</feature>
<dbReference type="GO" id="GO:0006450">
    <property type="term" value="P:regulation of translational fidelity"/>
    <property type="evidence" value="ECO:0007669"/>
    <property type="project" value="InterPro"/>
</dbReference>
<feature type="compositionally biased region" description="Low complexity" evidence="4">
    <location>
        <begin position="659"/>
        <end position="700"/>
    </location>
</feature>
<dbReference type="GO" id="GO:0030544">
    <property type="term" value="F:Hsp70 protein binding"/>
    <property type="evidence" value="ECO:0007669"/>
    <property type="project" value="InterPro"/>
</dbReference>
<dbReference type="AlphaFoldDB" id="A0A9P6QCY8"/>
<feature type="region of interest" description="Disordered" evidence="4">
    <location>
        <begin position="614"/>
        <end position="700"/>
    </location>
</feature>